<evidence type="ECO:0000313" key="1">
    <source>
        <dbReference type="EMBL" id="GAT15175.1"/>
    </source>
</evidence>
<sequence>MPTGEDLADLHSVELHLGVGVVTRPARGESTVTGAVRAKPSRISCAASRMTPMTTATLTSPVTGRAALR</sequence>
<reference evidence="2" key="2">
    <citation type="submission" date="2016-02" db="EMBL/GenBank/DDBJ databases">
        <title>Draft genome sequence of five rapidly growing Mycobacterium species.</title>
        <authorList>
            <person name="Katahira K."/>
            <person name="Gotou Y."/>
            <person name="Iida K."/>
            <person name="Ogura Y."/>
            <person name="Hayashi T."/>
        </authorList>
    </citation>
    <scope>NUCLEOTIDE SEQUENCE [LARGE SCALE GENOMIC DNA]</scope>
    <source>
        <strain evidence="2">JCM6362</strain>
    </source>
</reference>
<protein>
    <submittedName>
        <fullName evidence="1">Putative ATP-binding component of ABC transporter</fullName>
    </submittedName>
</protein>
<dbReference type="Proteomes" id="UP000069654">
    <property type="component" value="Unassembled WGS sequence"/>
</dbReference>
<dbReference type="GO" id="GO:0005524">
    <property type="term" value="F:ATP binding"/>
    <property type="evidence" value="ECO:0007669"/>
    <property type="project" value="UniProtKB-KW"/>
</dbReference>
<reference evidence="1 2" key="1">
    <citation type="journal article" date="2016" name="Genome Announc.">
        <title>Draft Genome Sequences of Five Rapidly Growing Mycobacterium Species, M. thermoresistibile, M. fortuitum subsp. acetamidolyticum, M. canariasense, M. brisbanense, and M. novocastrense.</title>
        <authorList>
            <person name="Katahira K."/>
            <person name="Ogura Y."/>
            <person name="Gotoh Y."/>
            <person name="Hayashi T."/>
        </authorList>
    </citation>
    <scope>NUCLEOTIDE SEQUENCE [LARGE SCALE GENOMIC DNA]</scope>
    <source>
        <strain evidence="1 2">JCM6362</strain>
    </source>
</reference>
<dbReference type="EMBL" id="BCTB01000013">
    <property type="protein sequence ID" value="GAT15175.1"/>
    <property type="molecule type" value="Genomic_DNA"/>
</dbReference>
<dbReference type="STRING" id="1797.RMCT_2145"/>
<evidence type="ECO:0000313" key="2">
    <source>
        <dbReference type="Proteomes" id="UP000069654"/>
    </source>
</evidence>
<dbReference type="RefSeq" id="WP_131588072.1">
    <property type="nucleotide sequence ID" value="NZ_BCTB01000013.1"/>
</dbReference>
<gene>
    <name evidence="1" type="ORF">RMCT_2145</name>
</gene>
<dbReference type="AlphaFoldDB" id="A0A117IMF1"/>
<comment type="caution">
    <text evidence="1">The sequence shown here is derived from an EMBL/GenBank/DDBJ whole genome shotgun (WGS) entry which is preliminary data.</text>
</comment>
<name>A0A117IMF1_MYCTH</name>
<proteinExistence type="predicted"/>
<keyword evidence="1" id="KW-0547">Nucleotide-binding</keyword>
<keyword evidence="1" id="KW-0067">ATP-binding</keyword>
<organism evidence="1 2">
    <name type="scientific">Mycolicibacterium thermoresistibile</name>
    <name type="common">Mycobacterium thermoresistibile</name>
    <dbReference type="NCBI Taxonomy" id="1797"/>
    <lineage>
        <taxon>Bacteria</taxon>
        <taxon>Bacillati</taxon>
        <taxon>Actinomycetota</taxon>
        <taxon>Actinomycetes</taxon>
        <taxon>Mycobacteriales</taxon>
        <taxon>Mycobacteriaceae</taxon>
        <taxon>Mycolicibacterium</taxon>
    </lineage>
</organism>
<accession>A0A117IMF1</accession>